<evidence type="ECO:0008006" key="3">
    <source>
        <dbReference type="Google" id="ProtNLM"/>
    </source>
</evidence>
<protein>
    <recommendedName>
        <fullName evidence="3">DUF454 domain-containing protein</fullName>
    </recommendedName>
</protein>
<organism evidence="2">
    <name type="scientific">marine sediment metagenome</name>
    <dbReference type="NCBI Taxonomy" id="412755"/>
    <lineage>
        <taxon>unclassified sequences</taxon>
        <taxon>metagenomes</taxon>
        <taxon>ecological metagenomes</taxon>
    </lineage>
</organism>
<feature type="non-terminal residue" evidence="2">
    <location>
        <position position="119"/>
    </location>
</feature>
<dbReference type="AlphaFoldDB" id="A0A0F9NIX8"/>
<dbReference type="GO" id="GO:0005886">
    <property type="term" value="C:plasma membrane"/>
    <property type="evidence" value="ECO:0007669"/>
    <property type="project" value="TreeGrafter"/>
</dbReference>
<sequence length="119" mass="13649">MNTEANKENEAKERKFRHKIIDALIFIGGMISLIIGIIGIVLPIVPTTPLLLLAAYCFAKSSNKFYNWLMNNRILGTIIKNYKEGKGMPIKTKIFTLATLWITIMITIFFFVKILWVQI</sequence>
<keyword evidence="1" id="KW-1133">Transmembrane helix</keyword>
<evidence type="ECO:0000256" key="1">
    <source>
        <dbReference type="SAM" id="Phobius"/>
    </source>
</evidence>
<dbReference type="Pfam" id="PF04304">
    <property type="entry name" value="DUF454"/>
    <property type="match status" value="1"/>
</dbReference>
<keyword evidence="1" id="KW-0812">Transmembrane</keyword>
<accession>A0A0F9NIX8</accession>
<evidence type="ECO:0000313" key="2">
    <source>
        <dbReference type="EMBL" id="KKM81282.1"/>
    </source>
</evidence>
<name>A0A0F9NIX8_9ZZZZ</name>
<reference evidence="2" key="1">
    <citation type="journal article" date="2015" name="Nature">
        <title>Complex archaea that bridge the gap between prokaryotes and eukaryotes.</title>
        <authorList>
            <person name="Spang A."/>
            <person name="Saw J.H."/>
            <person name="Jorgensen S.L."/>
            <person name="Zaremba-Niedzwiedzka K."/>
            <person name="Martijn J."/>
            <person name="Lind A.E."/>
            <person name="van Eijk R."/>
            <person name="Schleper C."/>
            <person name="Guy L."/>
            <person name="Ettema T.J."/>
        </authorList>
    </citation>
    <scope>NUCLEOTIDE SEQUENCE</scope>
</reference>
<gene>
    <name evidence="2" type="ORF">LCGC14_1331430</name>
</gene>
<feature type="transmembrane region" description="Helical" evidence="1">
    <location>
        <begin position="20"/>
        <end position="45"/>
    </location>
</feature>
<keyword evidence="1" id="KW-0472">Membrane</keyword>
<dbReference type="PIRSF" id="PIRSF016789">
    <property type="entry name" value="DUF454"/>
    <property type="match status" value="1"/>
</dbReference>
<dbReference type="InterPro" id="IPR007401">
    <property type="entry name" value="DUF454"/>
</dbReference>
<feature type="transmembrane region" description="Helical" evidence="1">
    <location>
        <begin position="94"/>
        <end position="116"/>
    </location>
</feature>
<dbReference type="EMBL" id="LAZR01008046">
    <property type="protein sequence ID" value="KKM81282.1"/>
    <property type="molecule type" value="Genomic_DNA"/>
</dbReference>
<proteinExistence type="predicted"/>
<dbReference type="PANTHER" id="PTHR35813">
    <property type="entry name" value="INNER MEMBRANE PROTEIN YBAN"/>
    <property type="match status" value="1"/>
</dbReference>
<comment type="caution">
    <text evidence="2">The sequence shown here is derived from an EMBL/GenBank/DDBJ whole genome shotgun (WGS) entry which is preliminary data.</text>
</comment>
<dbReference type="PANTHER" id="PTHR35813:SF1">
    <property type="entry name" value="INNER MEMBRANE PROTEIN YBAN"/>
    <property type="match status" value="1"/>
</dbReference>